<dbReference type="STRING" id="238.BBD35_10755"/>
<comment type="caution">
    <text evidence="2">The sequence shown here is derived from an EMBL/GenBank/DDBJ whole genome shotgun (WGS) entry which is preliminary data.</text>
</comment>
<evidence type="ECO:0000313" key="2">
    <source>
        <dbReference type="EMBL" id="OOH97402.1"/>
    </source>
</evidence>
<evidence type="ECO:0000313" key="3">
    <source>
        <dbReference type="Proteomes" id="UP000188947"/>
    </source>
</evidence>
<sequence length="108" mass="12684">MRLFLRILVIIICFILMGLWFATQVPRQDLDQFMQMSGGRGFRIKLPVFVLMGIFLLYFWALMPPKLKDASKNKRLLYAILFFISGFVGLFGLGILILIWFEPKPIYF</sequence>
<protein>
    <submittedName>
        <fullName evidence="2">Uncharacterized protein</fullName>
    </submittedName>
</protein>
<keyword evidence="1" id="KW-0812">Transmembrane</keyword>
<dbReference type="AlphaFoldDB" id="A0A1V3U3A3"/>
<dbReference type="OrthoDB" id="9971298at2"/>
<keyword evidence="1" id="KW-0472">Membrane</keyword>
<feature type="transmembrane region" description="Helical" evidence="1">
    <location>
        <begin position="76"/>
        <end position="101"/>
    </location>
</feature>
<proteinExistence type="predicted"/>
<feature type="transmembrane region" description="Helical" evidence="1">
    <location>
        <begin position="46"/>
        <end position="64"/>
    </location>
</feature>
<reference evidence="2 3" key="1">
    <citation type="submission" date="2016-11" db="EMBL/GenBank/DDBJ databases">
        <title>Genome sequence and comparative genomic analysis of clinical strain Elizabethkingia meningoseptica 61421 PRCM.</title>
        <authorList>
            <person name="Wang M."/>
            <person name="Hu S."/>
            <person name="Cao L."/>
            <person name="Jiang T."/>
            <person name="Zhou Y."/>
            <person name="Ming D."/>
        </authorList>
    </citation>
    <scope>NUCLEOTIDE SEQUENCE [LARGE SCALE GENOMIC DNA]</scope>
    <source>
        <strain evidence="2 3">61421 PRCM</strain>
    </source>
</reference>
<dbReference type="Proteomes" id="UP000188947">
    <property type="component" value="Unassembled WGS sequence"/>
</dbReference>
<keyword evidence="3" id="KW-1185">Reference proteome</keyword>
<gene>
    <name evidence="2" type="ORF">BMF97_03545</name>
</gene>
<dbReference type="RefSeq" id="WP_069213970.1">
    <property type="nucleotide sequence ID" value="NZ_CP016378.1"/>
</dbReference>
<dbReference type="EMBL" id="MPOG01000004">
    <property type="protein sequence ID" value="OOH97402.1"/>
    <property type="molecule type" value="Genomic_DNA"/>
</dbReference>
<feature type="transmembrane region" description="Helical" evidence="1">
    <location>
        <begin position="7"/>
        <end position="26"/>
    </location>
</feature>
<accession>A0A1V3U3A3</accession>
<keyword evidence="1" id="KW-1133">Transmembrane helix</keyword>
<name>A0A1V3U3A3_ELIME</name>
<evidence type="ECO:0000256" key="1">
    <source>
        <dbReference type="SAM" id="Phobius"/>
    </source>
</evidence>
<organism evidence="2 3">
    <name type="scientific">Elizabethkingia meningoseptica</name>
    <name type="common">Chryseobacterium meningosepticum</name>
    <dbReference type="NCBI Taxonomy" id="238"/>
    <lineage>
        <taxon>Bacteria</taxon>
        <taxon>Pseudomonadati</taxon>
        <taxon>Bacteroidota</taxon>
        <taxon>Flavobacteriia</taxon>
        <taxon>Flavobacteriales</taxon>
        <taxon>Weeksellaceae</taxon>
        <taxon>Elizabethkingia</taxon>
    </lineage>
</organism>